<dbReference type="Proteomes" id="UP000789396">
    <property type="component" value="Unassembled WGS sequence"/>
</dbReference>
<organism evidence="7 8">
    <name type="scientific">Racocetra fulgida</name>
    <dbReference type="NCBI Taxonomy" id="60492"/>
    <lineage>
        <taxon>Eukaryota</taxon>
        <taxon>Fungi</taxon>
        <taxon>Fungi incertae sedis</taxon>
        <taxon>Mucoromycota</taxon>
        <taxon>Glomeromycotina</taxon>
        <taxon>Glomeromycetes</taxon>
        <taxon>Diversisporales</taxon>
        <taxon>Gigasporaceae</taxon>
        <taxon>Racocetra</taxon>
    </lineage>
</organism>
<keyword evidence="8" id="KW-1185">Reference proteome</keyword>
<evidence type="ECO:0000256" key="2">
    <source>
        <dbReference type="ARBA" id="ARBA00009533"/>
    </source>
</evidence>
<feature type="non-terminal residue" evidence="7">
    <location>
        <position position="1"/>
    </location>
</feature>
<protein>
    <recommendedName>
        <fullName evidence="3">glutamate decarboxylase</fullName>
        <ecNumber evidence="3">4.1.1.15</ecNumber>
    </recommendedName>
</protein>
<dbReference type="InterPro" id="IPR015424">
    <property type="entry name" value="PyrdxlP-dep_Trfase"/>
</dbReference>
<dbReference type="Pfam" id="PF00282">
    <property type="entry name" value="Pyridoxal_deC"/>
    <property type="match status" value="1"/>
</dbReference>
<dbReference type="Gene3D" id="3.40.640.10">
    <property type="entry name" value="Type I PLP-dependent aspartate aminotransferase-like (Major domain)"/>
    <property type="match status" value="1"/>
</dbReference>
<dbReference type="InterPro" id="IPR002129">
    <property type="entry name" value="PyrdxlP-dep_de-COase"/>
</dbReference>
<dbReference type="GO" id="GO:0006538">
    <property type="term" value="P:L-glutamate catabolic process"/>
    <property type="evidence" value="ECO:0007669"/>
    <property type="project" value="TreeGrafter"/>
</dbReference>
<evidence type="ECO:0000313" key="8">
    <source>
        <dbReference type="Proteomes" id="UP000789396"/>
    </source>
</evidence>
<name>A0A9N9HZK6_9GLOM</name>
<accession>A0A9N9HZK6</accession>
<comment type="cofactor">
    <cofactor evidence="1 6">
        <name>pyridoxal 5'-phosphate</name>
        <dbReference type="ChEBI" id="CHEBI:597326"/>
    </cofactor>
</comment>
<evidence type="ECO:0000256" key="5">
    <source>
        <dbReference type="ARBA" id="ARBA00023239"/>
    </source>
</evidence>
<evidence type="ECO:0000256" key="6">
    <source>
        <dbReference type="RuleBase" id="RU000382"/>
    </source>
</evidence>
<dbReference type="PANTHER" id="PTHR43321">
    <property type="entry name" value="GLUTAMATE DECARBOXYLASE"/>
    <property type="match status" value="1"/>
</dbReference>
<keyword evidence="5 6" id="KW-0456">Lyase</keyword>
<dbReference type="EC" id="4.1.1.15" evidence="3"/>
<dbReference type="GO" id="GO:0005829">
    <property type="term" value="C:cytosol"/>
    <property type="evidence" value="ECO:0007669"/>
    <property type="project" value="TreeGrafter"/>
</dbReference>
<dbReference type="GO" id="GO:0030170">
    <property type="term" value="F:pyridoxal phosphate binding"/>
    <property type="evidence" value="ECO:0007669"/>
    <property type="project" value="InterPro"/>
</dbReference>
<proteinExistence type="inferred from homology"/>
<sequence>MLTQRFYNEEFEWHKNKWTFKIRSTYTGHYEDAKTVNDLLKVKNEENGWDVPIHIDAASGGFVAPFVNPDLVWDFSGFTSIMTNLMEIANYLAQTLEDTNIFEILSDRNGIGLPLVAFKLKLKDIHYDEFDVAARLRERGWIVPAYTMAPHTEHIKLMRIVVREDFSRERCDILVTDIKSTIELLNKLDKETLHKK</sequence>
<evidence type="ECO:0000313" key="7">
    <source>
        <dbReference type="EMBL" id="CAG8713854.1"/>
    </source>
</evidence>
<comment type="caution">
    <text evidence="7">The sequence shown here is derived from an EMBL/GenBank/DDBJ whole genome shotgun (WGS) entry which is preliminary data.</text>
</comment>
<comment type="similarity">
    <text evidence="2 6">Belongs to the group II decarboxylase family.</text>
</comment>
<evidence type="ECO:0000256" key="3">
    <source>
        <dbReference type="ARBA" id="ARBA00012421"/>
    </source>
</evidence>
<dbReference type="AlphaFoldDB" id="A0A9N9HZK6"/>
<gene>
    <name evidence="7" type="ORF">RFULGI_LOCUS11024</name>
</gene>
<reference evidence="7" key="1">
    <citation type="submission" date="2021-06" db="EMBL/GenBank/DDBJ databases">
        <authorList>
            <person name="Kallberg Y."/>
            <person name="Tangrot J."/>
            <person name="Rosling A."/>
        </authorList>
    </citation>
    <scope>NUCLEOTIDE SEQUENCE</scope>
    <source>
        <strain evidence="7">IN212</strain>
    </source>
</reference>
<dbReference type="OrthoDB" id="5152799at2759"/>
<dbReference type="GO" id="GO:0004351">
    <property type="term" value="F:glutamate decarboxylase activity"/>
    <property type="evidence" value="ECO:0007669"/>
    <property type="project" value="UniProtKB-EC"/>
</dbReference>
<dbReference type="SUPFAM" id="SSF53383">
    <property type="entry name" value="PLP-dependent transferases"/>
    <property type="match status" value="2"/>
</dbReference>
<dbReference type="EMBL" id="CAJVPZ010022974">
    <property type="protein sequence ID" value="CAG8713854.1"/>
    <property type="molecule type" value="Genomic_DNA"/>
</dbReference>
<dbReference type="PANTHER" id="PTHR43321:SF6">
    <property type="entry name" value="GLUTAMATE DECARBOXYLASE"/>
    <property type="match status" value="1"/>
</dbReference>
<dbReference type="InterPro" id="IPR010107">
    <property type="entry name" value="Glutamate_decarboxylase"/>
</dbReference>
<keyword evidence="4 6" id="KW-0663">Pyridoxal phosphate</keyword>
<dbReference type="InterPro" id="IPR015421">
    <property type="entry name" value="PyrdxlP-dep_Trfase_major"/>
</dbReference>
<evidence type="ECO:0000256" key="1">
    <source>
        <dbReference type="ARBA" id="ARBA00001933"/>
    </source>
</evidence>
<dbReference type="Gene3D" id="3.90.1150.160">
    <property type="match status" value="1"/>
</dbReference>
<evidence type="ECO:0000256" key="4">
    <source>
        <dbReference type="ARBA" id="ARBA00022898"/>
    </source>
</evidence>